<feature type="compositionally biased region" description="Pro residues" evidence="2">
    <location>
        <begin position="433"/>
        <end position="446"/>
    </location>
</feature>
<dbReference type="GO" id="GO:0005773">
    <property type="term" value="C:vacuole"/>
    <property type="evidence" value="ECO:0007669"/>
    <property type="project" value="GOC"/>
</dbReference>
<dbReference type="GO" id="GO:0045721">
    <property type="term" value="P:negative regulation of gluconeogenesis"/>
    <property type="evidence" value="ECO:0007669"/>
    <property type="project" value="TreeGrafter"/>
</dbReference>
<evidence type="ECO:0000256" key="1">
    <source>
        <dbReference type="ARBA" id="ARBA00061469"/>
    </source>
</evidence>
<feature type="compositionally biased region" description="Pro residues" evidence="2">
    <location>
        <begin position="323"/>
        <end position="334"/>
    </location>
</feature>
<dbReference type="EMBL" id="MCGR01000029">
    <property type="protein sequence ID" value="ORY78480.1"/>
    <property type="molecule type" value="Genomic_DNA"/>
</dbReference>
<feature type="compositionally biased region" description="Low complexity" evidence="2">
    <location>
        <begin position="447"/>
        <end position="464"/>
    </location>
</feature>
<dbReference type="GO" id="GO:0007039">
    <property type="term" value="P:protein catabolic process in the vacuole"/>
    <property type="evidence" value="ECO:0007669"/>
    <property type="project" value="TreeGrafter"/>
</dbReference>
<dbReference type="OrthoDB" id="2533923at2759"/>
<dbReference type="Proteomes" id="UP000193467">
    <property type="component" value="Unassembled WGS sequence"/>
</dbReference>
<evidence type="ECO:0000313" key="4">
    <source>
        <dbReference type="Proteomes" id="UP000193467"/>
    </source>
</evidence>
<accession>A0A1Y2F3J5</accession>
<gene>
    <name evidence="3" type="ORF">BCR35DRAFT_332359</name>
</gene>
<dbReference type="GO" id="GO:0034657">
    <property type="term" value="C:GID complex"/>
    <property type="evidence" value="ECO:0007669"/>
    <property type="project" value="TreeGrafter"/>
</dbReference>
<dbReference type="InterPro" id="IPR018618">
    <property type="entry name" value="GID4/10-like"/>
</dbReference>
<keyword evidence="4" id="KW-1185">Reference proteome</keyword>
<dbReference type="AlphaFoldDB" id="A0A1Y2F3J5"/>
<comment type="similarity">
    <text evidence="1">Belongs to the GID4/VID24 family.</text>
</comment>
<protein>
    <submittedName>
        <fullName evidence="3">Vacuolar import and degradation protein-domain-containing protein</fullName>
    </submittedName>
</protein>
<dbReference type="InParanoid" id="A0A1Y2F3J5"/>
<feature type="compositionally biased region" description="Polar residues" evidence="2">
    <location>
        <begin position="270"/>
        <end position="279"/>
    </location>
</feature>
<dbReference type="GO" id="GO:0043161">
    <property type="term" value="P:proteasome-mediated ubiquitin-dependent protein catabolic process"/>
    <property type="evidence" value="ECO:0007669"/>
    <property type="project" value="TreeGrafter"/>
</dbReference>
<sequence length="464" mass="48405">MPVSTLDSSPFASHSAVDPLASSLFAPPPPSSSRGPLHPGAVWEGLQRSGRNSYKVRVNIDTVDLHQGTVSGLLQIQHLTPELESLVTFFEGEIIGDKAGFRTARWGATEADDMKHWSRFPAFSKSLRSSLLKPNLNFKHLNKPYLFMRWKEQFVVPSSHAQNIHGASFAGFYYLCLDFDSGPDDLPSPSAFPSRANDRERECTLSPPASRLGAPSRSLSTGSSGGRSRPPLRSPPIPSGGIGLGVGGSINEEREQSSSSEGLAIPMGTGSRSRSHSTNAVPTATSGSSTSTSPPVAPPRPRRASSASGFSYAAVVRGAGSPVSPPITPLPPPDSLGATADSTTPQRLPGFAPSHLLHPPPSPSSISHTPEASTPKEGAQDPTQGFDFNFSSLSLSLGLGAGASGEEQASPSSSTSTSHLPSSSSTLTDPSIPNIPIPSPSLPTPSAPQSTSSPSLPRLLLRPP</sequence>
<dbReference type="PANTHER" id="PTHR14534">
    <property type="entry name" value="VACUOLAR IMPORT AND DEGRADATION PROTEIN 24"/>
    <property type="match status" value="1"/>
</dbReference>
<dbReference type="STRING" id="106004.A0A1Y2F3J5"/>
<name>A0A1Y2F3J5_9BASI</name>
<organism evidence="3 4">
    <name type="scientific">Leucosporidium creatinivorum</name>
    <dbReference type="NCBI Taxonomy" id="106004"/>
    <lineage>
        <taxon>Eukaryota</taxon>
        <taxon>Fungi</taxon>
        <taxon>Dikarya</taxon>
        <taxon>Basidiomycota</taxon>
        <taxon>Pucciniomycotina</taxon>
        <taxon>Microbotryomycetes</taxon>
        <taxon>Leucosporidiales</taxon>
        <taxon>Leucosporidium</taxon>
    </lineage>
</organism>
<evidence type="ECO:0000313" key="3">
    <source>
        <dbReference type="EMBL" id="ORY78480.1"/>
    </source>
</evidence>
<proteinExistence type="inferred from homology"/>
<feature type="compositionally biased region" description="Low complexity" evidence="2">
    <location>
        <begin position="280"/>
        <end position="294"/>
    </location>
</feature>
<feature type="region of interest" description="Disordered" evidence="2">
    <location>
        <begin position="187"/>
        <end position="464"/>
    </location>
</feature>
<feature type="compositionally biased region" description="Low complexity" evidence="2">
    <location>
        <begin position="391"/>
        <end position="432"/>
    </location>
</feature>
<dbReference type="GO" id="GO:0006623">
    <property type="term" value="P:protein targeting to vacuole"/>
    <property type="evidence" value="ECO:0007669"/>
    <property type="project" value="TreeGrafter"/>
</dbReference>
<dbReference type="PANTHER" id="PTHR14534:SF3">
    <property type="entry name" value="GID COMPLEX SUBUNIT 4 HOMOLOG"/>
    <property type="match status" value="1"/>
</dbReference>
<dbReference type="Pfam" id="PF09783">
    <property type="entry name" value="Vac_ImportDeg"/>
    <property type="match status" value="1"/>
</dbReference>
<reference evidence="3 4" key="1">
    <citation type="submission" date="2016-07" db="EMBL/GenBank/DDBJ databases">
        <title>Pervasive Adenine N6-methylation of Active Genes in Fungi.</title>
        <authorList>
            <consortium name="DOE Joint Genome Institute"/>
            <person name="Mondo S.J."/>
            <person name="Dannebaum R.O."/>
            <person name="Kuo R.C."/>
            <person name="Labutti K."/>
            <person name="Haridas S."/>
            <person name="Kuo A."/>
            <person name="Salamov A."/>
            <person name="Ahrendt S.R."/>
            <person name="Lipzen A."/>
            <person name="Sullivan W."/>
            <person name="Andreopoulos W.B."/>
            <person name="Clum A."/>
            <person name="Lindquist E."/>
            <person name="Daum C."/>
            <person name="Ramamoorthy G.K."/>
            <person name="Gryganskyi A."/>
            <person name="Culley D."/>
            <person name="Magnuson J.K."/>
            <person name="James T.Y."/>
            <person name="O'Malley M.A."/>
            <person name="Stajich J.E."/>
            <person name="Spatafora J.W."/>
            <person name="Visel A."/>
            <person name="Grigoriev I.V."/>
        </authorList>
    </citation>
    <scope>NUCLEOTIDE SEQUENCE [LARGE SCALE GENOMIC DNA]</scope>
    <source>
        <strain evidence="3 4">62-1032</strain>
    </source>
</reference>
<evidence type="ECO:0000256" key="2">
    <source>
        <dbReference type="SAM" id="MobiDB-lite"/>
    </source>
</evidence>
<feature type="compositionally biased region" description="Low complexity" evidence="2">
    <location>
        <begin position="215"/>
        <end position="231"/>
    </location>
</feature>
<comment type="caution">
    <text evidence="3">The sequence shown here is derived from an EMBL/GenBank/DDBJ whole genome shotgun (WGS) entry which is preliminary data.</text>
</comment>